<dbReference type="Pfam" id="PF01841">
    <property type="entry name" value="Transglut_core"/>
    <property type="match status" value="1"/>
</dbReference>
<dbReference type="InterPro" id="IPR052901">
    <property type="entry name" value="Bact_TGase-like"/>
</dbReference>
<evidence type="ECO:0000256" key="1">
    <source>
        <dbReference type="SAM" id="MobiDB-lite"/>
    </source>
</evidence>
<dbReference type="SUPFAM" id="SSF54001">
    <property type="entry name" value="Cysteine proteinases"/>
    <property type="match status" value="1"/>
</dbReference>
<keyword evidence="2" id="KW-0472">Membrane</keyword>
<accession>A0A133U4X9</accession>
<reference evidence="4 5" key="1">
    <citation type="journal article" date="2016" name="Sci. Rep.">
        <title>Metabolic traits of an uncultured archaeal lineage -MSBL1- from brine pools of the Red Sea.</title>
        <authorList>
            <person name="Mwirichia R."/>
            <person name="Alam I."/>
            <person name="Rashid M."/>
            <person name="Vinu M."/>
            <person name="Ba-Alawi W."/>
            <person name="Anthony Kamau A."/>
            <person name="Kamanda Ngugi D."/>
            <person name="Goker M."/>
            <person name="Klenk H.P."/>
            <person name="Bajic V."/>
            <person name="Stingl U."/>
        </authorList>
    </citation>
    <scope>NUCLEOTIDE SEQUENCE [LARGE SCALE GENOMIC DNA]</scope>
    <source>
        <strain evidence="4">SCGC-AAA259B11</strain>
    </source>
</reference>
<dbReference type="AlphaFoldDB" id="A0A133U4X9"/>
<organism evidence="4 5">
    <name type="scientific">candidate division MSBL1 archaeon SCGC-AAA259B11</name>
    <dbReference type="NCBI Taxonomy" id="1698260"/>
    <lineage>
        <taxon>Archaea</taxon>
        <taxon>Methanobacteriati</taxon>
        <taxon>Methanobacteriota</taxon>
        <taxon>candidate division MSBL1</taxon>
    </lineage>
</organism>
<sequence length="1144" mass="130594">MRAEVAFENLGWVPFDATPGGTCICTKGDNRRENQAEEKETGEKISAEGGACGEGQLCELVGKTGKNFIRTNVGEIYENGFWRPMEGRRVDYSGQELGREDGIPLPFETRRVKVRPSVPMKGYIPSFPHPIRLMNAENLTYYPEKYTFFSSKPVEKSYTVAYQNYQFEREVLVESSFSDNEAYLQLSSSVTKRTLKLSEEITQGLDNSYKEVEAVEKYLETNYEYDENYTRAPPGQDPIDWFLFEEKKGVCANFNSAFVILARCAGIPSRVVSGFIVKPNSEYQIVFKSQCHLRAEVLFEKLGWVPFDATPGGTCTCTKRDNQKENQTEKTQTFTKITDFDKSETIGNKFHVSGKVRTDEKNPVAGLTVLIYLRKWKGENTRAVANGETDKNGYFNIRFKLGEEIERGEYYVVAQSIGTEKYKGSWSDPKTELYENTEIFLSTPNQEAIDKKFNIEGKLLEEVSRDAIAHKRVKLTLGGENIVKTTNENGCFNLVHSFENPENFVIKASFEGAKYLLPSKVENTIEIVPLKIVPNTENQLVRGENATALGYTTLYEKKIEILVDDKLVAEGESSEKGEFSRKFTVPSSASLGVNTLTYRLPEYSYTVRQKITVFAHPSINYQTNKKEILPGDRFKIKAEIRNDLGRPITNSLLELRYGDNSQMGGFGEVIEEEERTGEEGKTTFQIHLPKTYENDTFTFFLNFPKQGYYLSEKIEGKLQIAAVEITPKTDNKLVRGEREQISGWTNVERANLKILLNNVIIAERQTEDNGEFNFHRRINKSSDLGKGELSYRLPDYKVFENQEVGIYARTRINHKVESREVSPGDNFTVIAKVFDNLENPVENKTLKLNYENKWSEERTDNGGRVVFNEKIRKNYEKENLVFRLVFPAQGFYLSSAPHGSVKVTSKPFFSNLFWMVLGIIAASLSLVTVVIMRRKGERPGEIGGKTKKTGGGEREEPETAVEKGRFDLEINFSSIDDRFPDVWGVDDPLQIMISLKGNGEPGEKELDFKIDGEKVEKLKTDASGQASLKHKFEEKGTYEVGVFFRKGQIEADRAIRIVEYREEIVRLFNSSFNLYKDHGIDLREETTPREFQRKVSELEKIDRKALERMTTIFEIARYSLHPIGRSKYEKMYNSYKKVVSSGRD</sequence>
<gene>
    <name evidence="4" type="ORF">AKJ61_03320</name>
</gene>
<dbReference type="InterPro" id="IPR002931">
    <property type="entry name" value="Transglutaminase-like"/>
</dbReference>
<keyword evidence="2" id="KW-0812">Transmembrane</keyword>
<dbReference type="Pfam" id="PF13559">
    <property type="entry name" value="DUF4129"/>
    <property type="match status" value="1"/>
</dbReference>
<evidence type="ECO:0000313" key="5">
    <source>
        <dbReference type="Proteomes" id="UP000070184"/>
    </source>
</evidence>
<evidence type="ECO:0000256" key="2">
    <source>
        <dbReference type="SAM" id="Phobius"/>
    </source>
</evidence>
<name>A0A133U4X9_9EURY</name>
<dbReference type="Proteomes" id="UP000070184">
    <property type="component" value="Unassembled WGS sequence"/>
</dbReference>
<feature type="transmembrane region" description="Helical" evidence="2">
    <location>
        <begin position="912"/>
        <end position="932"/>
    </location>
</feature>
<dbReference type="PANTHER" id="PTHR42736">
    <property type="entry name" value="PROTEIN-GLUTAMINE GAMMA-GLUTAMYLTRANSFERASE"/>
    <property type="match status" value="1"/>
</dbReference>
<dbReference type="Gene3D" id="3.10.620.30">
    <property type="match status" value="1"/>
</dbReference>
<dbReference type="InterPro" id="IPR025403">
    <property type="entry name" value="TgpA-like_C"/>
</dbReference>
<dbReference type="EMBL" id="LHXK01000047">
    <property type="protein sequence ID" value="KXA89235.1"/>
    <property type="molecule type" value="Genomic_DNA"/>
</dbReference>
<evidence type="ECO:0000313" key="4">
    <source>
        <dbReference type="EMBL" id="KXA89235.1"/>
    </source>
</evidence>
<feature type="region of interest" description="Disordered" evidence="1">
    <location>
        <begin position="938"/>
        <end position="959"/>
    </location>
</feature>
<comment type="caution">
    <text evidence="4">The sequence shown here is derived from an EMBL/GenBank/DDBJ whole genome shotgun (WGS) entry which is preliminary data.</text>
</comment>
<evidence type="ECO:0000259" key="3">
    <source>
        <dbReference type="SMART" id="SM00460"/>
    </source>
</evidence>
<dbReference type="SMART" id="SM00460">
    <property type="entry name" value="TGc"/>
    <property type="match status" value="1"/>
</dbReference>
<dbReference type="InterPro" id="IPR038765">
    <property type="entry name" value="Papain-like_cys_pep_sf"/>
</dbReference>
<protein>
    <recommendedName>
        <fullName evidence="3">Transglutaminase-like domain-containing protein</fullName>
    </recommendedName>
</protein>
<feature type="domain" description="Transglutaminase-like" evidence="3">
    <location>
        <begin position="243"/>
        <end position="311"/>
    </location>
</feature>
<dbReference type="PANTHER" id="PTHR42736:SF1">
    <property type="entry name" value="PROTEIN-GLUTAMINE GAMMA-GLUTAMYLTRANSFERASE"/>
    <property type="match status" value="1"/>
</dbReference>
<keyword evidence="2" id="KW-1133">Transmembrane helix</keyword>
<proteinExistence type="predicted"/>
<keyword evidence="5" id="KW-1185">Reference proteome</keyword>